<protein>
    <submittedName>
        <fullName evidence="3">NifU family protein</fullName>
    </submittedName>
</protein>
<keyword evidence="4" id="KW-1185">Reference proteome</keyword>
<gene>
    <name evidence="3" type="ORF">BO222_06425</name>
</gene>
<sequence length="82" mass="9148">MNRAERTKWEEKANEILDKIRPYIQHDGGDCELLGIDEEGIAYVTFLGACAGCMMAGEDFSTGIRLLLLDEFPELKEVVLVG</sequence>
<dbReference type="PANTHER" id="PTHR11178">
    <property type="entry name" value="IRON-SULFUR CLUSTER SCAFFOLD PROTEIN NFU-RELATED"/>
    <property type="match status" value="1"/>
</dbReference>
<dbReference type="SUPFAM" id="SSF117916">
    <property type="entry name" value="Fe-S cluster assembly (FSCA) domain-like"/>
    <property type="match status" value="1"/>
</dbReference>
<dbReference type="Gene3D" id="3.30.300.130">
    <property type="entry name" value="Fe-S cluster assembly (FSCA)"/>
    <property type="match status" value="1"/>
</dbReference>
<accession>A0A1U7NG01</accession>
<comment type="caution">
    <text evidence="3">The sequence shown here is derived from an EMBL/GenBank/DDBJ whole genome shotgun (WGS) entry which is preliminary data.</text>
</comment>
<proteinExistence type="predicted"/>
<reference evidence="3 4" key="1">
    <citation type="submission" date="2016-11" db="EMBL/GenBank/DDBJ databases">
        <title>Description of two novel members of the family Erysipelotrichaceae: Ileibacterium lipovorans gen. nov., sp. nov. and Dubosiella newyorkensis, gen. nov., sp. nov.</title>
        <authorList>
            <person name="Cox L.M."/>
            <person name="Sohn J."/>
            <person name="Tyrrell K.L."/>
            <person name="Citron D.M."/>
            <person name="Lawson P.A."/>
            <person name="Patel N.B."/>
            <person name="Iizumi T."/>
            <person name="Perez-Perez G.I."/>
            <person name="Goldstein E.J."/>
            <person name="Blaser M.J."/>
        </authorList>
    </citation>
    <scope>NUCLEOTIDE SEQUENCE [LARGE SCALE GENOMIC DNA]</scope>
    <source>
        <strain evidence="3 4">NYU-BL-A3</strain>
    </source>
</reference>
<evidence type="ECO:0000313" key="4">
    <source>
        <dbReference type="Proteomes" id="UP000186341"/>
    </source>
</evidence>
<evidence type="ECO:0000313" key="3">
    <source>
        <dbReference type="EMBL" id="OLU39590.1"/>
    </source>
</evidence>
<organism evidence="3 4">
    <name type="scientific">Ileibacterium valens</name>
    <dbReference type="NCBI Taxonomy" id="1862668"/>
    <lineage>
        <taxon>Bacteria</taxon>
        <taxon>Bacillati</taxon>
        <taxon>Bacillota</taxon>
        <taxon>Erysipelotrichia</taxon>
        <taxon>Erysipelotrichales</taxon>
        <taxon>Erysipelotrichaceae</taxon>
        <taxon>Ileibacterium</taxon>
    </lineage>
</organism>
<dbReference type="GO" id="GO:0051536">
    <property type="term" value="F:iron-sulfur cluster binding"/>
    <property type="evidence" value="ECO:0007669"/>
    <property type="project" value="InterPro"/>
</dbReference>
<name>A0A1U7NG01_9FIRM</name>
<dbReference type="EMBL" id="MPJW01000132">
    <property type="protein sequence ID" value="OLU39590.1"/>
    <property type="molecule type" value="Genomic_DNA"/>
</dbReference>
<dbReference type="InterPro" id="IPR034904">
    <property type="entry name" value="FSCA_dom_sf"/>
</dbReference>
<comment type="function">
    <text evidence="1">May be involved in the formation or repair of [Fe-S] clusters present in iron-sulfur proteins.</text>
</comment>
<dbReference type="Proteomes" id="UP000186341">
    <property type="component" value="Unassembled WGS sequence"/>
</dbReference>
<evidence type="ECO:0000256" key="1">
    <source>
        <dbReference type="ARBA" id="ARBA00049958"/>
    </source>
</evidence>
<dbReference type="GO" id="GO:0005506">
    <property type="term" value="F:iron ion binding"/>
    <property type="evidence" value="ECO:0007669"/>
    <property type="project" value="InterPro"/>
</dbReference>
<dbReference type="GO" id="GO:0016226">
    <property type="term" value="P:iron-sulfur cluster assembly"/>
    <property type="evidence" value="ECO:0007669"/>
    <property type="project" value="InterPro"/>
</dbReference>
<dbReference type="InterPro" id="IPR001075">
    <property type="entry name" value="NIF_FeS_clus_asmbl_NifU_C"/>
</dbReference>
<dbReference type="Pfam" id="PF01106">
    <property type="entry name" value="NifU"/>
    <property type="match status" value="1"/>
</dbReference>
<evidence type="ECO:0000259" key="2">
    <source>
        <dbReference type="Pfam" id="PF01106"/>
    </source>
</evidence>
<dbReference type="AlphaFoldDB" id="A0A1U7NG01"/>
<feature type="domain" description="NIF system FeS cluster assembly NifU C-terminal" evidence="2">
    <location>
        <begin position="15"/>
        <end position="79"/>
    </location>
</feature>